<evidence type="ECO:0000313" key="4">
    <source>
        <dbReference type="Proteomes" id="UP000689967"/>
    </source>
</evidence>
<name>A0ABS6H972_9PROT</name>
<feature type="region of interest" description="Disordered" evidence="1">
    <location>
        <begin position="164"/>
        <end position="198"/>
    </location>
</feature>
<feature type="region of interest" description="Disordered" evidence="1">
    <location>
        <begin position="211"/>
        <end position="241"/>
    </location>
</feature>
<organism evidence="3 4">
    <name type="scientific">Falsiroseomonas oleicola</name>
    <dbReference type="NCBI Taxonomy" id="2801474"/>
    <lineage>
        <taxon>Bacteria</taxon>
        <taxon>Pseudomonadati</taxon>
        <taxon>Pseudomonadota</taxon>
        <taxon>Alphaproteobacteria</taxon>
        <taxon>Acetobacterales</taxon>
        <taxon>Roseomonadaceae</taxon>
        <taxon>Falsiroseomonas</taxon>
    </lineage>
</organism>
<dbReference type="EMBL" id="JAERQM010000004">
    <property type="protein sequence ID" value="MBU8544994.1"/>
    <property type="molecule type" value="Genomic_DNA"/>
</dbReference>
<reference evidence="3 4" key="1">
    <citation type="submission" date="2021-01" db="EMBL/GenBank/DDBJ databases">
        <title>Roseomonas sp. nov, a bacterium isolated from an oil production mixture in Yumen Oilfield.</title>
        <authorList>
            <person name="Wu D."/>
        </authorList>
    </citation>
    <scope>NUCLEOTIDE SEQUENCE [LARGE SCALE GENOMIC DNA]</scope>
    <source>
        <strain evidence="3 4">ROY-5-3</strain>
    </source>
</reference>
<keyword evidence="2" id="KW-0732">Signal</keyword>
<proteinExistence type="predicted"/>
<dbReference type="RefSeq" id="WP_216876697.1">
    <property type="nucleotide sequence ID" value="NZ_JAERQM010000004.1"/>
</dbReference>
<evidence type="ECO:0000256" key="2">
    <source>
        <dbReference type="SAM" id="SignalP"/>
    </source>
</evidence>
<evidence type="ECO:0000313" key="3">
    <source>
        <dbReference type="EMBL" id="MBU8544994.1"/>
    </source>
</evidence>
<evidence type="ECO:0000256" key="1">
    <source>
        <dbReference type="SAM" id="MobiDB-lite"/>
    </source>
</evidence>
<feature type="signal peptide" evidence="2">
    <location>
        <begin position="1"/>
        <end position="25"/>
    </location>
</feature>
<protein>
    <recommendedName>
        <fullName evidence="5">Tetratricopeptide repeat protein</fullName>
    </recommendedName>
</protein>
<gene>
    <name evidence="3" type="ORF">JJQ90_14840</name>
</gene>
<feature type="chain" id="PRO_5046937620" description="Tetratricopeptide repeat protein" evidence="2">
    <location>
        <begin position="26"/>
        <end position="998"/>
    </location>
</feature>
<evidence type="ECO:0008006" key="5">
    <source>
        <dbReference type="Google" id="ProtNLM"/>
    </source>
</evidence>
<feature type="compositionally biased region" description="Low complexity" evidence="1">
    <location>
        <begin position="164"/>
        <end position="181"/>
    </location>
</feature>
<dbReference type="Proteomes" id="UP000689967">
    <property type="component" value="Unassembled WGS sequence"/>
</dbReference>
<accession>A0ABS6H972</accession>
<sequence length="998" mass="102923">MFRQKCLSGVAVLLLGGLLASPVAAQDRVALRTGAHPNFVRLVFDWPGNVAYRVEESDGQVTLRFAAPGAFDLAAVRRPPRNVLGVTAETDTARIQMAPGARMRHFRIGNRIVVDVLDPGRDEFGAASGSPAARRAAAAAPAPAPAPAPAAPPMPAQIVVPAAPRAAPPARATPPARTATAERSPFQPATPPPAEAPVVVQAAPRAPVAREALAEAPQASQAAPQAMLRPAPQPAAAPGTPVAPRGLAVRLLPGPALSIPATAEVGAALFRRGGVWMLVLDAPLPLDLAALRANPVFAAAEASTGPDATTLRLPATFLRAPRLRREGNAWLLDQPVDEVALRAIMPEVEPGPPARLLLHASRAGGSVSVLDPETGTALLVGTVLDGAEAVPAGRRAALFELLPTRLGAALLPRADTVTLRALPGRFLAGASAGAELALGAEAPAASGAATAMTRSFDLPGEAVAALQERLRNATAAVAAAAPLGRGQPRMQVAEALLALGLPQEAQSMVTLAMREDPVLAELPRSRALQAMAALLAGRLAETTGLDAPRLPETDEVALWRGLLASARGQDGAKAVAAGLPLLLSYPEPLQARLAPLAAEALAAGGESVAARRLLATRDQDDPPLALARARVLEAEGALEPALAAYDSLAAGRDRRARALALRRAAELRLANGLLDAAGAAAAMEPTLAAWRGDAMETEGRSRLAELRMQAGDARGAFDLLRETAAMFPNLAAGLREREIAALLGALEREPPVAAVVLYDTHAEMLPPGDATEQALGSLADRLAALDLLDRASHVLRRAVSRAADAESKGRLGARLAGLALGAADGPGALKALEETANESLSADLTQSRLMLEARALARTGRHADAAARFRAAGPAAAAELAVLLEERQDWAGAATALRQHLATIAPPPPAPLSDQHKPIIARIAALLTLAGDDAALAELRAEEQARMGEGPMSGTFDLLTADRVAGLADLPRLRAELDVARGLPARLDGLREETPTTR</sequence>
<keyword evidence="4" id="KW-1185">Reference proteome</keyword>
<comment type="caution">
    <text evidence="3">The sequence shown here is derived from an EMBL/GenBank/DDBJ whole genome shotgun (WGS) entry which is preliminary data.</text>
</comment>